<name>A0A6A6XRC5_9PLEO</name>
<evidence type="ECO:0000313" key="3">
    <source>
        <dbReference type="Proteomes" id="UP000799757"/>
    </source>
</evidence>
<gene>
    <name evidence="2" type="ORF">K505DRAFT_85378</name>
</gene>
<accession>A0A6A6XRC5</accession>
<proteinExistence type="predicted"/>
<feature type="region of interest" description="Disordered" evidence="1">
    <location>
        <begin position="26"/>
        <end position="82"/>
    </location>
</feature>
<dbReference type="Proteomes" id="UP000799757">
    <property type="component" value="Unassembled WGS sequence"/>
</dbReference>
<sequence length="152" mass="16316">MNPHTARTRTSASFLLHFCTHQTTPHHTTTTGKVSIHPHHPTDNLPSRPHPSAVGLFESWTQTSGHASGTPTSVPASSPALGPTPLSITAHIRAVKVLPSLKPRSAQKASSHGTPLTQPAGLPRSRARTPVAQLLNSGNEWCWTRHPPSHRC</sequence>
<evidence type="ECO:0000256" key="1">
    <source>
        <dbReference type="SAM" id="MobiDB-lite"/>
    </source>
</evidence>
<dbReference type="EMBL" id="MU001773">
    <property type="protein sequence ID" value="KAF2798970.1"/>
    <property type="molecule type" value="Genomic_DNA"/>
</dbReference>
<keyword evidence="3" id="KW-1185">Reference proteome</keyword>
<dbReference type="AlphaFoldDB" id="A0A6A6XRC5"/>
<evidence type="ECO:0000313" key="2">
    <source>
        <dbReference type="EMBL" id="KAF2798970.1"/>
    </source>
</evidence>
<protein>
    <submittedName>
        <fullName evidence="2">Uncharacterized protein</fullName>
    </submittedName>
</protein>
<reference evidence="2" key="1">
    <citation type="journal article" date="2020" name="Stud. Mycol.">
        <title>101 Dothideomycetes genomes: a test case for predicting lifestyles and emergence of pathogens.</title>
        <authorList>
            <person name="Haridas S."/>
            <person name="Albert R."/>
            <person name="Binder M."/>
            <person name="Bloem J."/>
            <person name="Labutti K."/>
            <person name="Salamov A."/>
            <person name="Andreopoulos B."/>
            <person name="Baker S."/>
            <person name="Barry K."/>
            <person name="Bills G."/>
            <person name="Bluhm B."/>
            <person name="Cannon C."/>
            <person name="Castanera R."/>
            <person name="Culley D."/>
            <person name="Daum C."/>
            <person name="Ezra D."/>
            <person name="Gonzalez J."/>
            <person name="Henrissat B."/>
            <person name="Kuo A."/>
            <person name="Liang C."/>
            <person name="Lipzen A."/>
            <person name="Lutzoni F."/>
            <person name="Magnuson J."/>
            <person name="Mondo S."/>
            <person name="Nolan M."/>
            <person name="Ohm R."/>
            <person name="Pangilinan J."/>
            <person name="Park H.-J."/>
            <person name="Ramirez L."/>
            <person name="Alfaro M."/>
            <person name="Sun H."/>
            <person name="Tritt A."/>
            <person name="Yoshinaga Y."/>
            <person name="Zwiers L.-H."/>
            <person name="Turgeon B."/>
            <person name="Goodwin S."/>
            <person name="Spatafora J."/>
            <person name="Crous P."/>
            <person name="Grigoriev I."/>
        </authorList>
    </citation>
    <scope>NUCLEOTIDE SEQUENCE</scope>
    <source>
        <strain evidence="2">CBS 109.77</strain>
    </source>
</reference>
<feature type="compositionally biased region" description="Polar residues" evidence="1">
    <location>
        <begin position="59"/>
        <end position="76"/>
    </location>
</feature>
<feature type="compositionally biased region" description="Polar residues" evidence="1">
    <location>
        <begin position="107"/>
        <end position="117"/>
    </location>
</feature>
<organism evidence="2 3">
    <name type="scientific">Melanomma pulvis-pyrius CBS 109.77</name>
    <dbReference type="NCBI Taxonomy" id="1314802"/>
    <lineage>
        <taxon>Eukaryota</taxon>
        <taxon>Fungi</taxon>
        <taxon>Dikarya</taxon>
        <taxon>Ascomycota</taxon>
        <taxon>Pezizomycotina</taxon>
        <taxon>Dothideomycetes</taxon>
        <taxon>Pleosporomycetidae</taxon>
        <taxon>Pleosporales</taxon>
        <taxon>Melanommataceae</taxon>
        <taxon>Melanomma</taxon>
    </lineage>
</organism>
<feature type="region of interest" description="Disordered" evidence="1">
    <location>
        <begin position="102"/>
        <end position="126"/>
    </location>
</feature>